<evidence type="ECO:0000313" key="7">
    <source>
        <dbReference type="Proteomes" id="UP000526501"/>
    </source>
</evidence>
<gene>
    <name evidence="6" type="ORF">H5P27_17915</name>
</gene>
<dbReference type="InterPro" id="IPR000659">
    <property type="entry name" value="Pyridox_Oxase"/>
</dbReference>
<evidence type="ECO:0000256" key="2">
    <source>
        <dbReference type="ARBA" id="ARBA00022630"/>
    </source>
</evidence>
<keyword evidence="4" id="KW-0560">Oxidoreductase</keyword>
<feature type="domain" description="Pyridoxamine 5'-phosphate oxidase N-terminal" evidence="5">
    <location>
        <begin position="26"/>
        <end position="92"/>
    </location>
</feature>
<proteinExistence type="predicted"/>
<dbReference type="SUPFAM" id="SSF50475">
    <property type="entry name" value="FMN-binding split barrel"/>
    <property type="match status" value="1"/>
</dbReference>
<evidence type="ECO:0000313" key="6">
    <source>
        <dbReference type="EMBL" id="MBC2607936.1"/>
    </source>
</evidence>
<protein>
    <submittedName>
        <fullName evidence="6">Pyridoxamine 5'-phosphate oxidase family protein</fullName>
    </submittedName>
</protein>
<keyword evidence="7" id="KW-1185">Reference proteome</keyword>
<dbReference type="PANTHER" id="PTHR10851">
    <property type="entry name" value="PYRIDOXINE-5-PHOSPHATE OXIDASE"/>
    <property type="match status" value="1"/>
</dbReference>
<evidence type="ECO:0000256" key="1">
    <source>
        <dbReference type="ARBA" id="ARBA00001917"/>
    </source>
</evidence>
<dbReference type="RefSeq" id="WP_185661799.1">
    <property type="nucleotide sequence ID" value="NZ_CAWPOO010000013.1"/>
</dbReference>
<accession>A0A7X1B9B1</accession>
<evidence type="ECO:0000259" key="5">
    <source>
        <dbReference type="Pfam" id="PF01243"/>
    </source>
</evidence>
<keyword evidence="3" id="KW-0288">FMN</keyword>
<evidence type="ECO:0000256" key="4">
    <source>
        <dbReference type="ARBA" id="ARBA00023002"/>
    </source>
</evidence>
<dbReference type="InterPro" id="IPR012349">
    <property type="entry name" value="Split_barrel_FMN-bd"/>
</dbReference>
<evidence type="ECO:0000256" key="3">
    <source>
        <dbReference type="ARBA" id="ARBA00022643"/>
    </source>
</evidence>
<dbReference type="Proteomes" id="UP000526501">
    <property type="component" value="Unassembled WGS sequence"/>
</dbReference>
<dbReference type="AlphaFoldDB" id="A0A7X1B9B1"/>
<organism evidence="6 7">
    <name type="scientific">Pelagicoccus albus</name>
    <dbReference type="NCBI Taxonomy" id="415222"/>
    <lineage>
        <taxon>Bacteria</taxon>
        <taxon>Pseudomonadati</taxon>
        <taxon>Verrucomicrobiota</taxon>
        <taxon>Opitutia</taxon>
        <taxon>Puniceicoccales</taxon>
        <taxon>Pelagicoccaceae</taxon>
        <taxon>Pelagicoccus</taxon>
    </lineage>
</organism>
<sequence length="195" mass="21789">MSLSLLDELILEFQSAKDASEPNAFLGSLATCDSSGQARVRTVVIHELTAKGLLLVASEFHQKWRQLSANPKAEIMLWWPSLGLQYRITGKCISQSPDVASARWSQLPPSVRRLDLAYGDGFIPGQAIESIEKVSETVAERSEGKSIETTPSHVRAILFEPEEIERLKTSPSDRQHDRRRATLIDGQWHCQQLVP</sequence>
<dbReference type="PANTHER" id="PTHR10851:SF0">
    <property type="entry name" value="PYRIDOXINE-5'-PHOSPHATE OXIDASE"/>
    <property type="match status" value="1"/>
</dbReference>
<dbReference type="EMBL" id="JACHVC010000013">
    <property type="protein sequence ID" value="MBC2607936.1"/>
    <property type="molecule type" value="Genomic_DNA"/>
</dbReference>
<dbReference type="Pfam" id="PF01243">
    <property type="entry name" value="PNPOx_N"/>
    <property type="match status" value="1"/>
</dbReference>
<dbReference type="InterPro" id="IPR011576">
    <property type="entry name" value="Pyridox_Oxase_N"/>
</dbReference>
<dbReference type="GO" id="GO:0008615">
    <property type="term" value="P:pyridoxine biosynthetic process"/>
    <property type="evidence" value="ECO:0007669"/>
    <property type="project" value="InterPro"/>
</dbReference>
<dbReference type="GO" id="GO:0010181">
    <property type="term" value="F:FMN binding"/>
    <property type="evidence" value="ECO:0007669"/>
    <property type="project" value="InterPro"/>
</dbReference>
<dbReference type="GO" id="GO:0004733">
    <property type="term" value="F:pyridoxamine phosphate oxidase activity"/>
    <property type="evidence" value="ECO:0007669"/>
    <property type="project" value="InterPro"/>
</dbReference>
<comment type="cofactor">
    <cofactor evidence="1">
        <name>FMN</name>
        <dbReference type="ChEBI" id="CHEBI:58210"/>
    </cofactor>
</comment>
<name>A0A7X1B9B1_9BACT</name>
<dbReference type="Gene3D" id="2.30.110.10">
    <property type="entry name" value="Electron Transport, Fmn-binding Protein, Chain A"/>
    <property type="match status" value="1"/>
</dbReference>
<comment type="caution">
    <text evidence="6">The sequence shown here is derived from an EMBL/GenBank/DDBJ whole genome shotgun (WGS) entry which is preliminary data.</text>
</comment>
<reference evidence="6 7" key="1">
    <citation type="submission" date="2020-07" db="EMBL/GenBank/DDBJ databases">
        <authorList>
            <person name="Feng X."/>
        </authorList>
    </citation>
    <scope>NUCLEOTIDE SEQUENCE [LARGE SCALE GENOMIC DNA]</scope>
    <source>
        <strain evidence="6 7">JCM23202</strain>
    </source>
</reference>
<keyword evidence="2" id="KW-0285">Flavoprotein</keyword>